<reference evidence="6 7" key="1">
    <citation type="submission" date="2014-03" db="EMBL/GenBank/DDBJ databases">
        <title>complete genome sequence of Flavobacteriaceae bacterium JBKA-6.</title>
        <authorList>
            <person name="Takano T."/>
            <person name="Nakamura Y."/>
            <person name="Takuma S."/>
            <person name="Yasuike M."/>
            <person name="Matsuyama T."/>
            <person name="Sakai T."/>
            <person name="Fujiwara A."/>
            <person name="Kimoto K."/>
            <person name="Fukuda Y."/>
            <person name="Kondo H."/>
            <person name="Hirono I."/>
            <person name="Nakayasu C."/>
        </authorList>
    </citation>
    <scope>NUCLEOTIDE SEQUENCE [LARGE SCALE GENOMIC DNA]</scope>
    <source>
        <strain evidence="6 7">JBKA-6</strain>
    </source>
</reference>
<dbReference type="KEGG" id="ise:JBKA6_1378"/>
<name>A0A1J1DZP2_9FLAO</name>
<dbReference type="Pfam" id="PF01025">
    <property type="entry name" value="GrpE"/>
    <property type="match status" value="1"/>
</dbReference>
<dbReference type="OrthoDB" id="9812586at2"/>
<keyword evidence="7" id="KW-1185">Reference proteome</keyword>
<dbReference type="PANTHER" id="PTHR21237:SF23">
    <property type="entry name" value="GRPE PROTEIN HOMOLOG, MITOCHONDRIAL"/>
    <property type="match status" value="1"/>
</dbReference>
<dbReference type="SUPFAM" id="SSF51064">
    <property type="entry name" value="Head domain of nucleotide exchange factor GrpE"/>
    <property type="match status" value="1"/>
</dbReference>
<dbReference type="GO" id="GO:0006457">
    <property type="term" value="P:protein folding"/>
    <property type="evidence" value="ECO:0007669"/>
    <property type="project" value="InterPro"/>
</dbReference>
<dbReference type="Proteomes" id="UP000243197">
    <property type="component" value="Chromosome"/>
</dbReference>
<dbReference type="Gene3D" id="3.90.20.20">
    <property type="match status" value="1"/>
</dbReference>
<dbReference type="InterPro" id="IPR000740">
    <property type="entry name" value="GrpE"/>
</dbReference>
<evidence type="ECO:0000256" key="3">
    <source>
        <dbReference type="HAMAP-Rule" id="MF_01151"/>
    </source>
</evidence>
<dbReference type="InterPro" id="IPR013805">
    <property type="entry name" value="GrpE_CC"/>
</dbReference>
<evidence type="ECO:0000256" key="4">
    <source>
        <dbReference type="RuleBase" id="RU004478"/>
    </source>
</evidence>
<evidence type="ECO:0000256" key="5">
    <source>
        <dbReference type="SAM" id="MobiDB-lite"/>
    </source>
</evidence>
<dbReference type="GO" id="GO:0005737">
    <property type="term" value="C:cytoplasm"/>
    <property type="evidence" value="ECO:0007669"/>
    <property type="project" value="UniProtKB-SubCell"/>
</dbReference>
<keyword evidence="3 6" id="KW-0346">Stress response</keyword>
<evidence type="ECO:0000256" key="1">
    <source>
        <dbReference type="ARBA" id="ARBA00009054"/>
    </source>
</evidence>
<keyword evidence="3" id="KW-0963">Cytoplasm</keyword>
<evidence type="ECO:0000313" key="6">
    <source>
        <dbReference type="EMBL" id="BAV95391.1"/>
    </source>
</evidence>
<proteinExistence type="inferred from homology"/>
<dbReference type="Gene3D" id="2.30.22.10">
    <property type="entry name" value="Head domain of nucleotide exchange factor GrpE"/>
    <property type="match status" value="1"/>
</dbReference>
<comment type="subcellular location">
    <subcellularLocation>
        <location evidence="3">Cytoplasm</location>
    </subcellularLocation>
</comment>
<dbReference type="PANTHER" id="PTHR21237">
    <property type="entry name" value="GRPE PROTEIN"/>
    <property type="match status" value="1"/>
</dbReference>
<dbReference type="CDD" id="cd00446">
    <property type="entry name" value="GrpE"/>
    <property type="match status" value="1"/>
</dbReference>
<sequence length="186" mass="21550">MENVKKNSEVNSEKNHDEKVLQSEELENVDPDDVIEDEQEQEIDELSVEKDRYLRLYAEFENYKRRTTKERIELYKTAGEDVIVSMLPVLDDFDRAIKELEKTDSDSDSLKGISLIYNKFKGILSQRGLSAIKIEKGDDFNTDFHEAVTYVKSDSEDLNGKVLDVLEMGYELNEKIIRYAKVVIGK</sequence>
<comment type="similarity">
    <text evidence="1 3 4">Belongs to the GrpE family.</text>
</comment>
<dbReference type="GO" id="GO:0051087">
    <property type="term" value="F:protein-folding chaperone binding"/>
    <property type="evidence" value="ECO:0007669"/>
    <property type="project" value="InterPro"/>
</dbReference>
<dbReference type="GO" id="GO:0042803">
    <property type="term" value="F:protein homodimerization activity"/>
    <property type="evidence" value="ECO:0007669"/>
    <property type="project" value="InterPro"/>
</dbReference>
<evidence type="ECO:0000256" key="2">
    <source>
        <dbReference type="ARBA" id="ARBA00023186"/>
    </source>
</evidence>
<gene>
    <name evidence="3" type="primary">grpE</name>
    <name evidence="6" type="ORF">JBKA6_1378</name>
</gene>
<dbReference type="SUPFAM" id="SSF58014">
    <property type="entry name" value="Coiled-coil domain of nucleotide exchange factor GrpE"/>
    <property type="match status" value="1"/>
</dbReference>
<accession>A0A1J1DZP2</accession>
<dbReference type="HAMAP" id="MF_01151">
    <property type="entry name" value="GrpE"/>
    <property type="match status" value="1"/>
</dbReference>
<dbReference type="GO" id="GO:0051082">
    <property type="term" value="F:unfolded protein binding"/>
    <property type="evidence" value="ECO:0007669"/>
    <property type="project" value="TreeGrafter"/>
</dbReference>
<dbReference type="RefSeq" id="WP_096687131.1">
    <property type="nucleotide sequence ID" value="NZ_AP014564.1"/>
</dbReference>
<feature type="region of interest" description="Disordered" evidence="5">
    <location>
        <begin position="1"/>
        <end position="42"/>
    </location>
</feature>
<dbReference type="PRINTS" id="PR00773">
    <property type="entry name" value="GRPEPROTEIN"/>
</dbReference>
<dbReference type="EMBL" id="AP014564">
    <property type="protein sequence ID" value="BAV95391.1"/>
    <property type="molecule type" value="Genomic_DNA"/>
</dbReference>
<keyword evidence="2 3" id="KW-0143">Chaperone</keyword>
<feature type="compositionally biased region" description="Basic and acidic residues" evidence="5">
    <location>
        <begin position="1"/>
        <end position="22"/>
    </location>
</feature>
<dbReference type="GO" id="GO:0000774">
    <property type="term" value="F:adenyl-nucleotide exchange factor activity"/>
    <property type="evidence" value="ECO:0007669"/>
    <property type="project" value="InterPro"/>
</dbReference>
<comment type="function">
    <text evidence="3">Participates actively in the response to hyperosmotic and heat shock by preventing the aggregation of stress-denatured proteins, in association with DnaK and GrpE. It is the nucleotide exchange factor for DnaK and may function as a thermosensor. Unfolded proteins bind initially to DnaJ; upon interaction with the DnaJ-bound protein, DnaK hydrolyzes its bound ATP, resulting in the formation of a stable complex. GrpE releases ADP from DnaK; ATP binding to DnaK triggers the release of the substrate protein, thus completing the reaction cycle. Several rounds of ATP-dependent interactions between DnaJ, DnaK and GrpE are required for fully efficient folding.</text>
</comment>
<feature type="compositionally biased region" description="Acidic residues" evidence="5">
    <location>
        <begin position="24"/>
        <end position="42"/>
    </location>
</feature>
<dbReference type="AlphaFoldDB" id="A0A1J1DZP2"/>
<organism evidence="6 7">
    <name type="scientific">Ichthyobacterium seriolicida</name>
    <dbReference type="NCBI Taxonomy" id="242600"/>
    <lineage>
        <taxon>Bacteria</taxon>
        <taxon>Pseudomonadati</taxon>
        <taxon>Bacteroidota</taxon>
        <taxon>Flavobacteriia</taxon>
        <taxon>Flavobacteriales</taxon>
        <taxon>Ichthyobacteriaceae</taxon>
        <taxon>Ichthyobacterium</taxon>
    </lineage>
</organism>
<protein>
    <recommendedName>
        <fullName evidence="3">Protein GrpE</fullName>
    </recommendedName>
    <alternativeName>
        <fullName evidence="3">HSP-70 cofactor</fullName>
    </alternativeName>
</protein>
<dbReference type="InterPro" id="IPR009012">
    <property type="entry name" value="GrpE_head"/>
</dbReference>
<evidence type="ECO:0000313" key="7">
    <source>
        <dbReference type="Proteomes" id="UP000243197"/>
    </source>
</evidence>
<comment type="subunit">
    <text evidence="3">Homodimer.</text>
</comment>